<proteinExistence type="predicted"/>
<dbReference type="HOGENOM" id="CLU_046693_2_0_10"/>
<dbReference type="InterPro" id="IPR003959">
    <property type="entry name" value="ATPase_AAA_core"/>
</dbReference>
<dbReference type="Pfam" id="PF13304">
    <property type="entry name" value="AAA_21"/>
    <property type="match status" value="1"/>
</dbReference>
<accession>F4L4R6</accession>
<dbReference type="SUPFAM" id="SSF52540">
    <property type="entry name" value="P-loop containing nucleoside triphosphate hydrolases"/>
    <property type="match status" value="1"/>
</dbReference>
<feature type="domain" description="ATPase AAA-type core" evidence="1">
    <location>
        <begin position="50"/>
        <end position="404"/>
    </location>
</feature>
<dbReference type="OrthoDB" id="9809324at2"/>
<keyword evidence="3" id="KW-1185">Reference proteome</keyword>
<dbReference type="PANTHER" id="PTHR40396:SF1">
    <property type="entry name" value="ATPASE AAA-TYPE CORE DOMAIN-CONTAINING PROTEIN"/>
    <property type="match status" value="1"/>
</dbReference>
<dbReference type="Gene3D" id="3.40.50.300">
    <property type="entry name" value="P-loop containing nucleotide triphosphate hydrolases"/>
    <property type="match status" value="1"/>
</dbReference>
<sequence>MILEFTVENFRSIKDRQVFSMIAEPSKAKGENVFEEPLANGGSIRLLKTAVIYGANASGKSNIIRALSCLVKMVRSNFPGAGRAIKEYDPFAFADETLKQPTIFELTFLHNQIKYLYKVSFLHSHIVDEEMICFPKGQPQKVFSRFANELELSHKVKFGKNWGNKTIDVFSNQLALKKFGLELVHEPLSSIYVFISDIEINDVAFSSSNTTQVQRTAQHLSGIYQNSLFKKLEYLIRAADTKISSLSQQSHTEESAGVGRLYNSSVYDSSVNDSLYSSSASNSSAYKSPYTSSAFNENGEYLGELTRTKTASIFGLHKHYKEGKEVGLKELDFDEESEGTKALFWRGGLILEKLERGGILIFDELDNSLHPKLVKFLVKLFTHPKSNPHNAQLIFATHEVTLLDRDLFRTDQIWITEKNEFGETELYSVQDFEGVREDIPFDKWYMAGKFGGQPNIDEIESIFSNE</sequence>
<evidence type="ECO:0000259" key="1">
    <source>
        <dbReference type="Pfam" id="PF13304"/>
    </source>
</evidence>
<gene>
    <name evidence="2" type="ordered locus">Halhy_5188</name>
</gene>
<reference key="2">
    <citation type="submission" date="2011-04" db="EMBL/GenBank/DDBJ databases">
        <title>Complete sequence of chromosome of Haliscomenobacter hydrossis DSM 1100.</title>
        <authorList>
            <consortium name="US DOE Joint Genome Institute (JGI-PGF)"/>
            <person name="Lucas S."/>
            <person name="Han J."/>
            <person name="Lapidus A."/>
            <person name="Bruce D."/>
            <person name="Goodwin L."/>
            <person name="Pitluck S."/>
            <person name="Peters L."/>
            <person name="Kyrpides N."/>
            <person name="Mavromatis K."/>
            <person name="Ivanova N."/>
            <person name="Ovchinnikova G."/>
            <person name="Pagani I."/>
            <person name="Daligault H."/>
            <person name="Detter J.C."/>
            <person name="Han C."/>
            <person name="Land M."/>
            <person name="Hauser L."/>
            <person name="Markowitz V."/>
            <person name="Cheng J.-F."/>
            <person name="Hugenholtz P."/>
            <person name="Woyke T."/>
            <person name="Wu D."/>
            <person name="Verbarg S."/>
            <person name="Frueling A."/>
            <person name="Brambilla E."/>
            <person name="Klenk H.-P."/>
            <person name="Eisen J.A."/>
        </authorList>
    </citation>
    <scope>NUCLEOTIDE SEQUENCE</scope>
    <source>
        <strain>DSM 1100</strain>
    </source>
</reference>
<dbReference type="InterPro" id="IPR027417">
    <property type="entry name" value="P-loop_NTPase"/>
</dbReference>
<evidence type="ECO:0000313" key="2">
    <source>
        <dbReference type="EMBL" id="AEE53014.1"/>
    </source>
</evidence>
<dbReference type="STRING" id="760192.Halhy_5188"/>
<name>F4L4R6_HALH1</name>
<dbReference type="PANTHER" id="PTHR40396">
    <property type="entry name" value="ATPASE-LIKE PROTEIN"/>
    <property type="match status" value="1"/>
</dbReference>
<dbReference type="RefSeq" id="WP_013767549.1">
    <property type="nucleotide sequence ID" value="NC_015510.1"/>
</dbReference>
<dbReference type="AlphaFoldDB" id="F4L4R6"/>
<dbReference type="Proteomes" id="UP000008461">
    <property type="component" value="Chromosome"/>
</dbReference>
<dbReference type="GO" id="GO:0005524">
    <property type="term" value="F:ATP binding"/>
    <property type="evidence" value="ECO:0007669"/>
    <property type="project" value="InterPro"/>
</dbReference>
<dbReference type="KEGG" id="hhy:Halhy_5188"/>
<organism evidence="2 3">
    <name type="scientific">Haliscomenobacter hydrossis (strain ATCC 27775 / DSM 1100 / LMG 10767 / O)</name>
    <dbReference type="NCBI Taxonomy" id="760192"/>
    <lineage>
        <taxon>Bacteria</taxon>
        <taxon>Pseudomonadati</taxon>
        <taxon>Bacteroidota</taxon>
        <taxon>Saprospiria</taxon>
        <taxon>Saprospirales</taxon>
        <taxon>Haliscomenobacteraceae</taxon>
        <taxon>Haliscomenobacter</taxon>
    </lineage>
</organism>
<protein>
    <recommendedName>
        <fullName evidence="1">ATPase AAA-type core domain-containing protein</fullName>
    </recommendedName>
</protein>
<reference evidence="2 3" key="1">
    <citation type="journal article" date="2011" name="Stand. Genomic Sci.">
        <title>Complete genome sequence of Haliscomenobacter hydrossis type strain (O).</title>
        <authorList>
            <consortium name="US DOE Joint Genome Institute (JGI-PGF)"/>
            <person name="Daligault H."/>
            <person name="Lapidus A."/>
            <person name="Zeytun A."/>
            <person name="Nolan M."/>
            <person name="Lucas S."/>
            <person name="Del Rio T.G."/>
            <person name="Tice H."/>
            <person name="Cheng J.F."/>
            <person name="Tapia R."/>
            <person name="Han C."/>
            <person name="Goodwin L."/>
            <person name="Pitluck S."/>
            <person name="Liolios K."/>
            <person name="Pagani I."/>
            <person name="Ivanova N."/>
            <person name="Huntemann M."/>
            <person name="Mavromatis K."/>
            <person name="Mikhailova N."/>
            <person name="Pati A."/>
            <person name="Chen A."/>
            <person name="Palaniappan K."/>
            <person name="Land M."/>
            <person name="Hauser L."/>
            <person name="Brambilla E.M."/>
            <person name="Rohde M."/>
            <person name="Verbarg S."/>
            <person name="Goker M."/>
            <person name="Bristow J."/>
            <person name="Eisen J.A."/>
            <person name="Markowitz V."/>
            <person name="Hugenholtz P."/>
            <person name="Kyrpides N.C."/>
            <person name="Klenk H.P."/>
            <person name="Woyke T."/>
        </authorList>
    </citation>
    <scope>NUCLEOTIDE SEQUENCE [LARGE SCALE GENOMIC DNA]</scope>
    <source>
        <strain evidence="3">ATCC 27775 / DSM 1100 / LMG 10767 / O</strain>
    </source>
</reference>
<dbReference type="GO" id="GO:0016887">
    <property type="term" value="F:ATP hydrolysis activity"/>
    <property type="evidence" value="ECO:0007669"/>
    <property type="project" value="InterPro"/>
</dbReference>
<dbReference type="eggNOG" id="COG1106">
    <property type="taxonomic scope" value="Bacteria"/>
</dbReference>
<evidence type="ECO:0000313" key="3">
    <source>
        <dbReference type="Proteomes" id="UP000008461"/>
    </source>
</evidence>
<dbReference type="EMBL" id="CP002691">
    <property type="protein sequence ID" value="AEE53014.1"/>
    <property type="molecule type" value="Genomic_DNA"/>
</dbReference>